<reference evidence="5 6" key="1">
    <citation type="journal article" date="2003" name="Int. J. Syst. Evol. Microbiol.">
        <title>Bacillus nealsonii sp. nov., isolated from a spacecraft-assembly facility, whose spores are gamma-radiation resistant.</title>
        <authorList>
            <person name="Venkateswaran K."/>
            <person name="Kempf M."/>
            <person name="Chen F."/>
            <person name="Satomi M."/>
            <person name="Nicholson W."/>
            <person name="Kern R."/>
        </authorList>
    </citation>
    <scope>NUCLEOTIDE SEQUENCE [LARGE SCALE GENOMIC DNA]</scope>
    <source>
        <strain evidence="5 6">FO-92</strain>
    </source>
</reference>
<dbReference type="Proteomes" id="UP000233375">
    <property type="component" value="Unassembled WGS sequence"/>
</dbReference>
<dbReference type="AlphaFoldDB" id="A0A2N0Z2C1"/>
<comment type="similarity">
    <text evidence="2">Belongs to the CPA3 antiporters (TC 2.A.63) subunit G family.</text>
</comment>
<comment type="caution">
    <text evidence="5">The sequence shown here is derived from an EMBL/GenBank/DDBJ whole genome shotgun (WGS) entry which is preliminary data.</text>
</comment>
<keyword evidence="4" id="KW-1133">Transmembrane helix</keyword>
<sequence>MEIIINIITGTLIFLGAALTVVAAFGVIKLPDVYTRNHAASKSATLGIMCILLGTCLYFFQTEGVFNSRLILAIAFIFITSPVAGHLVIRAAYNTNVPMCDHTIRDDLKQQQKITSE</sequence>
<feature type="transmembrane region" description="Helical" evidence="4">
    <location>
        <begin position="40"/>
        <end position="60"/>
    </location>
</feature>
<dbReference type="GO" id="GO:0016020">
    <property type="term" value="C:membrane"/>
    <property type="evidence" value="ECO:0007669"/>
    <property type="project" value="UniProtKB-SubCell"/>
</dbReference>
<dbReference type="NCBIfam" id="TIGR01300">
    <property type="entry name" value="CPA3_mnhG_phaG"/>
    <property type="match status" value="1"/>
</dbReference>
<evidence type="ECO:0000256" key="1">
    <source>
        <dbReference type="ARBA" id="ARBA00004141"/>
    </source>
</evidence>
<dbReference type="GO" id="GO:0015385">
    <property type="term" value="F:sodium:proton antiporter activity"/>
    <property type="evidence" value="ECO:0007669"/>
    <property type="project" value="TreeGrafter"/>
</dbReference>
<dbReference type="InterPro" id="IPR005133">
    <property type="entry name" value="PhaG_MnhG_YufB"/>
</dbReference>
<evidence type="ECO:0000256" key="3">
    <source>
        <dbReference type="ARBA" id="ARBA00022449"/>
    </source>
</evidence>
<keyword evidence="4" id="KW-0812">Transmembrane</keyword>
<keyword evidence="4" id="KW-0472">Membrane</keyword>
<keyword evidence="3" id="KW-0050">Antiport</keyword>
<organism evidence="5 6">
    <name type="scientific">Niallia nealsonii</name>
    <dbReference type="NCBI Taxonomy" id="115979"/>
    <lineage>
        <taxon>Bacteria</taxon>
        <taxon>Bacillati</taxon>
        <taxon>Bacillota</taxon>
        <taxon>Bacilli</taxon>
        <taxon>Bacillales</taxon>
        <taxon>Bacillaceae</taxon>
        <taxon>Niallia</taxon>
    </lineage>
</organism>
<evidence type="ECO:0000313" key="5">
    <source>
        <dbReference type="EMBL" id="PKG23650.1"/>
    </source>
</evidence>
<protein>
    <submittedName>
        <fullName evidence="5">Na+/H+ antiporter subunit G</fullName>
    </submittedName>
</protein>
<accession>A0A2N0Z2C1</accession>
<dbReference type="EMBL" id="PISE01000022">
    <property type="protein sequence ID" value="PKG23650.1"/>
    <property type="molecule type" value="Genomic_DNA"/>
</dbReference>
<keyword evidence="6" id="KW-1185">Reference proteome</keyword>
<dbReference type="PANTHER" id="PTHR34703:SF1">
    <property type="entry name" value="ANTIPORTER SUBUNIT MNHG2-RELATED"/>
    <property type="match status" value="1"/>
</dbReference>
<feature type="transmembrane region" description="Helical" evidence="4">
    <location>
        <begin position="66"/>
        <end position="89"/>
    </location>
</feature>
<feature type="transmembrane region" description="Helical" evidence="4">
    <location>
        <begin position="6"/>
        <end position="28"/>
    </location>
</feature>
<evidence type="ECO:0000313" key="6">
    <source>
        <dbReference type="Proteomes" id="UP000233375"/>
    </source>
</evidence>
<dbReference type="NCBIfam" id="NF009314">
    <property type="entry name" value="PRK12674.1-2"/>
    <property type="match status" value="1"/>
</dbReference>
<dbReference type="Pfam" id="PF03334">
    <property type="entry name" value="PhaG_MnhG_YufB"/>
    <property type="match status" value="1"/>
</dbReference>
<evidence type="ECO:0000256" key="4">
    <source>
        <dbReference type="SAM" id="Phobius"/>
    </source>
</evidence>
<dbReference type="OrthoDB" id="9806575at2"/>
<gene>
    <name evidence="5" type="ORF">CWS01_11645</name>
</gene>
<comment type="subcellular location">
    <subcellularLocation>
        <location evidence="1">Membrane</location>
        <topology evidence="1">Multi-pass membrane protein</topology>
    </subcellularLocation>
</comment>
<keyword evidence="3" id="KW-0813">Transport</keyword>
<dbReference type="PANTHER" id="PTHR34703">
    <property type="entry name" value="ANTIPORTER SUBUNIT MNHG2-RELATED"/>
    <property type="match status" value="1"/>
</dbReference>
<name>A0A2N0Z2C1_9BACI</name>
<proteinExistence type="inferred from homology"/>
<evidence type="ECO:0000256" key="2">
    <source>
        <dbReference type="ARBA" id="ARBA00008404"/>
    </source>
</evidence>